<feature type="chain" id="PRO_5046992658" evidence="1">
    <location>
        <begin position="25"/>
        <end position="436"/>
    </location>
</feature>
<reference evidence="2 3" key="1">
    <citation type="submission" date="2020-10" db="EMBL/GenBank/DDBJ databases">
        <title>Phylogeny of dyella-like bacteria.</title>
        <authorList>
            <person name="Fu J."/>
        </authorList>
    </citation>
    <scope>NUCLEOTIDE SEQUENCE [LARGE SCALE GENOMIC DNA]</scope>
    <source>
        <strain evidence="2 3">DKC-1</strain>
    </source>
</reference>
<dbReference type="InterPro" id="IPR018759">
    <property type="entry name" value="BBP2_2"/>
</dbReference>
<evidence type="ECO:0000256" key="1">
    <source>
        <dbReference type="SAM" id="SignalP"/>
    </source>
</evidence>
<dbReference type="Proteomes" id="UP001620397">
    <property type="component" value="Unassembled WGS sequence"/>
</dbReference>
<accession>A0ABW8KF13</accession>
<feature type="signal peptide" evidence="1">
    <location>
        <begin position="1"/>
        <end position="24"/>
    </location>
</feature>
<dbReference type="RefSeq" id="WP_404537664.1">
    <property type="nucleotide sequence ID" value="NZ_JADIKL010000003.1"/>
</dbReference>
<dbReference type="EMBL" id="JADIKL010000003">
    <property type="protein sequence ID" value="MFK2930606.1"/>
    <property type="molecule type" value="Genomic_DNA"/>
</dbReference>
<dbReference type="SUPFAM" id="SSF56935">
    <property type="entry name" value="Porins"/>
    <property type="match status" value="1"/>
</dbReference>
<proteinExistence type="predicted"/>
<keyword evidence="1" id="KW-0732">Signal</keyword>
<evidence type="ECO:0000313" key="3">
    <source>
        <dbReference type="Proteomes" id="UP001620397"/>
    </source>
</evidence>
<keyword evidence="3" id="KW-1185">Reference proteome</keyword>
<sequence length="436" mass="48066">MPASNRLARTIALALAFTAGPAVAGQFDYVLYGGVEHSDNINLSDTAPASQWLLVPGFGFDYDQRGATLQAHVAGGAEYRDYLGGNYANQKFGELAGQVNWTVLPQRLDFMAQDYASVQPISSLASNGPGNQQQTNVLTVGPTLYFNLGSALHGQAELRYINSRASRTTQFDSSRGDGALRLIRDVSPTSQLSFNLEAQEVNFDDSSEVNYSRDEAFVRYVRKLAKLDLDVAAGWSHLSFDRGYGSASTPLVRASLKWHANARNAFGVAYMRNYSDAAQDLISLADPMDNGAPLTPPLSIQTGGAVIGSGVYLEQRVEGHYDYIGDRLTVSLSPWYRKLHYLEGLQPDQTGRGGDLGVNYRINPRLTLSGFANIEREDYTTLARRDTTRNVGVALRQFMNSHWSWRVSVVNQHRTSTAPGEGYRETEVYFGVVYQR</sequence>
<name>A0ABW8KF13_9GAMM</name>
<gene>
    <name evidence="2" type="ORF">ISP14_07355</name>
</gene>
<organism evidence="2 3">
    <name type="scientific">Dyella agri</name>
    <dbReference type="NCBI Taxonomy" id="1926869"/>
    <lineage>
        <taxon>Bacteria</taxon>
        <taxon>Pseudomonadati</taxon>
        <taxon>Pseudomonadota</taxon>
        <taxon>Gammaproteobacteria</taxon>
        <taxon>Lysobacterales</taxon>
        <taxon>Rhodanobacteraceae</taxon>
        <taxon>Dyella</taxon>
    </lineage>
</organism>
<comment type="caution">
    <text evidence="2">The sequence shown here is derived from an EMBL/GenBank/DDBJ whole genome shotgun (WGS) entry which is preliminary data.</text>
</comment>
<evidence type="ECO:0000313" key="2">
    <source>
        <dbReference type="EMBL" id="MFK2930606.1"/>
    </source>
</evidence>
<dbReference type="Pfam" id="PF10082">
    <property type="entry name" value="BBP2_2"/>
    <property type="match status" value="1"/>
</dbReference>
<protein>
    <submittedName>
        <fullName evidence="2">Outer membrane beta-barrel protein</fullName>
    </submittedName>
</protein>